<evidence type="ECO:0000313" key="1">
    <source>
        <dbReference type="EMBL" id="PKY60883.1"/>
    </source>
</evidence>
<organism evidence="1 2">
    <name type="scientific">Rhizophagus irregularis</name>
    <dbReference type="NCBI Taxonomy" id="588596"/>
    <lineage>
        <taxon>Eukaryota</taxon>
        <taxon>Fungi</taxon>
        <taxon>Fungi incertae sedis</taxon>
        <taxon>Mucoromycota</taxon>
        <taxon>Glomeromycotina</taxon>
        <taxon>Glomeromycetes</taxon>
        <taxon>Glomerales</taxon>
        <taxon>Glomeraceae</taxon>
        <taxon>Rhizophagus</taxon>
    </lineage>
</organism>
<name>A0A2I1HQ10_9GLOM</name>
<dbReference type="VEuPathDB" id="FungiDB:RhiirFUN_011784"/>
<protein>
    <submittedName>
        <fullName evidence="1">Uncharacterized protein</fullName>
    </submittedName>
</protein>
<keyword evidence="2" id="KW-1185">Reference proteome</keyword>
<gene>
    <name evidence="1" type="ORF">RhiirA4_431440</name>
</gene>
<dbReference type="Proteomes" id="UP000234323">
    <property type="component" value="Unassembled WGS sequence"/>
</dbReference>
<accession>A0A2I1HQ10</accession>
<dbReference type="AlphaFoldDB" id="A0A2I1HQ10"/>
<dbReference type="EMBL" id="LLXI01004700">
    <property type="protein sequence ID" value="PKY60883.1"/>
    <property type="molecule type" value="Genomic_DNA"/>
</dbReference>
<proteinExistence type="predicted"/>
<evidence type="ECO:0000313" key="2">
    <source>
        <dbReference type="Proteomes" id="UP000234323"/>
    </source>
</evidence>
<comment type="caution">
    <text evidence="1">The sequence shown here is derived from an EMBL/GenBank/DDBJ whole genome shotgun (WGS) entry which is preliminary data.</text>
</comment>
<reference evidence="1 2" key="1">
    <citation type="submission" date="2015-10" db="EMBL/GenBank/DDBJ databases">
        <title>Genome analyses suggest a sexual origin of heterokaryosis in a supposedly ancient asexual fungus.</title>
        <authorList>
            <person name="Ropars J."/>
            <person name="Sedzielewska K."/>
            <person name="Noel J."/>
            <person name="Charron P."/>
            <person name="Farinelli L."/>
            <person name="Marton T."/>
            <person name="Kruger M."/>
            <person name="Pelin A."/>
            <person name="Brachmann A."/>
            <person name="Corradi N."/>
        </authorList>
    </citation>
    <scope>NUCLEOTIDE SEQUENCE [LARGE SCALE GENOMIC DNA]</scope>
    <source>
        <strain evidence="1 2">A4</strain>
    </source>
</reference>
<sequence>MVFSSLDASFDSLLFSLLGCLRRILIDDQVLGRVNFWQPGSGYINFGRRDGFSALWMQISVRYFFLDGLHKNLAARLRIYCKNTIRASTSDLEKREFLAARLRIYCKNTIRASTSDLEKREFLVKLKLFSVIGFNKTFSNILFHFFLDELKCRFSDGNNCYHIHLNGICLPSSCLPRWRSRSH</sequence>